<dbReference type="RefSeq" id="WP_048921676.1">
    <property type="nucleotide sequence ID" value="NZ_CP010777.1"/>
</dbReference>
<name>A0A0H4VRU1_9BACT</name>
<proteinExistence type="predicted"/>
<evidence type="ECO:0000313" key="1">
    <source>
        <dbReference type="EMBL" id="AKQ46652.1"/>
    </source>
</evidence>
<dbReference type="AlphaFoldDB" id="A0A0H4VRU1"/>
<dbReference type="KEGG" id="ruf:TH63_15125"/>
<reference evidence="1 2" key="1">
    <citation type="submission" date="2015-01" db="EMBL/GenBank/DDBJ databases">
        <title>Rufibacter sp./DG31D/ whole genome sequencing.</title>
        <authorList>
            <person name="Kim M.K."/>
            <person name="Srinivasan S."/>
            <person name="Lee J.-J."/>
        </authorList>
    </citation>
    <scope>NUCLEOTIDE SEQUENCE [LARGE SCALE GENOMIC DNA]</scope>
    <source>
        <strain evidence="1 2">DG31D</strain>
    </source>
</reference>
<keyword evidence="2" id="KW-1185">Reference proteome</keyword>
<evidence type="ECO:0000313" key="2">
    <source>
        <dbReference type="Proteomes" id="UP000036458"/>
    </source>
</evidence>
<dbReference type="Proteomes" id="UP000036458">
    <property type="component" value="Chromosome"/>
</dbReference>
<dbReference type="EMBL" id="CP010777">
    <property type="protein sequence ID" value="AKQ46652.1"/>
    <property type="molecule type" value="Genomic_DNA"/>
</dbReference>
<organism evidence="1 2">
    <name type="scientific">Rufibacter radiotolerans</name>
    <dbReference type="NCBI Taxonomy" id="1379910"/>
    <lineage>
        <taxon>Bacteria</taxon>
        <taxon>Pseudomonadati</taxon>
        <taxon>Bacteroidota</taxon>
        <taxon>Cytophagia</taxon>
        <taxon>Cytophagales</taxon>
        <taxon>Hymenobacteraceae</taxon>
        <taxon>Rufibacter</taxon>
    </lineage>
</organism>
<protein>
    <submittedName>
        <fullName evidence="1">Uncharacterized protein</fullName>
    </submittedName>
</protein>
<dbReference type="PATRIC" id="fig|1379910.4.peg.3298"/>
<accession>A0A0H4VRU1</accession>
<gene>
    <name evidence="1" type="ORF">TH63_15125</name>
</gene>
<sequence>MDPDKFIASHAKKYPDMTSRIKKHKEDVFYIITNQEALYPFAEWSDDAGKDFIISRLSTGIGP</sequence>